<proteinExistence type="predicted"/>
<dbReference type="EC" id="5.4.99.2" evidence="7"/>
<dbReference type="SUPFAM" id="SSF52242">
    <property type="entry name" value="Cobalamin (vitamin B12)-binding domain"/>
    <property type="match status" value="1"/>
</dbReference>
<sequence length="155" mass="17452">MEEKITQIHEVRSIVDKFADREGRRPRIMLANFGFVENDHDITETATALADMGFDVDMEPWGRNYIDVAQDALDNDVHVISVNSIKGEYKFLIVKLLEELASYDREDIMIAVSGQVVAHSVIKELYGSGASAVLVNKGYVDFAKEILSELEIILF</sequence>
<accession>A0A644TJL9</accession>
<keyword evidence="2" id="KW-0846">Cobalamin</keyword>
<keyword evidence="4 7" id="KW-0413">Isomerase</keyword>
<evidence type="ECO:0000259" key="6">
    <source>
        <dbReference type="PROSITE" id="PS51332"/>
    </source>
</evidence>
<comment type="caution">
    <text evidence="7">The sequence shown here is derived from an EMBL/GenBank/DDBJ whole genome shotgun (WGS) entry which is preliminary data.</text>
</comment>
<organism evidence="7">
    <name type="scientific">bioreactor metagenome</name>
    <dbReference type="NCBI Taxonomy" id="1076179"/>
    <lineage>
        <taxon>unclassified sequences</taxon>
        <taxon>metagenomes</taxon>
        <taxon>ecological metagenomes</taxon>
    </lineage>
</organism>
<dbReference type="PANTHER" id="PTHR48101">
    <property type="entry name" value="METHYLMALONYL-COA MUTASE, MITOCHONDRIAL-RELATED"/>
    <property type="match status" value="1"/>
</dbReference>
<evidence type="ECO:0000256" key="3">
    <source>
        <dbReference type="ARBA" id="ARBA00022723"/>
    </source>
</evidence>
<dbReference type="InterPro" id="IPR006158">
    <property type="entry name" value="Cobalamin-bd"/>
</dbReference>
<evidence type="ECO:0000313" key="7">
    <source>
        <dbReference type="EMBL" id="MPL67100.1"/>
    </source>
</evidence>
<evidence type="ECO:0000256" key="2">
    <source>
        <dbReference type="ARBA" id="ARBA00022628"/>
    </source>
</evidence>
<keyword evidence="3" id="KW-0479">Metal-binding</keyword>
<dbReference type="EMBL" id="VSSQ01000035">
    <property type="protein sequence ID" value="MPL67100.1"/>
    <property type="molecule type" value="Genomic_DNA"/>
</dbReference>
<dbReference type="NCBIfam" id="TIGR00640">
    <property type="entry name" value="acid_CoA_mut_C"/>
    <property type="match status" value="1"/>
</dbReference>
<evidence type="ECO:0000256" key="1">
    <source>
        <dbReference type="ARBA" id="ARBA00001922"/>
    </source>
</evidence>
<dbReference type="Gene3D" id="3.40.50.280">
    <property type="entry name" value="Cobalamin-binding domain"/>
    <property type="match status" value="1"/>
</dbReference>
<dbReference type="PROSITE" id="PS51332">
    <property type="entry name" value="B12_BINDING"/>
    <property type="match status" value="1"/>
</dbReference>
<reference evidence="7" key="1">
    <citation type="submission" date="2019-08" db="EMBL/GenBank/DDBJ databases">
        <authorList>
            <person name="Kucharzyk K."/>
            <person name="Murdoch R.W."/>
            <person name="Higgins S."/>
            <person name="Loffler F."/>
        </authorList>
    </citation>
    <scope>NUCLEOTIDE SEQUENCE</scope>
</reference>
<dbReference type="GO" id="GO:0046872">
    <property type="term" value="F:metal ion binding"/>
    <property type="evidence" value="ECO:0007669"/>
    <property type="project" value="UniProtKB-KW"/>
</dbReference>
<dbReference type="InterPro" id="IPR036724">
    <property type="entry name" value="Cobalamin-bd_sf"/>
</dbReference>
<dbReference type="AlphaFoldDB" id="A0A644TJL9"/>
<dbReference type="GO" id="GO:0004494">
    <property type="term" value="F:methylmalonyl-CoA mutase activity"/>
    <property type="evidence" value="ECO:0007669"/>
    <property type="project" value="UniProtKB-EC"/>
</dbReference>
<evidence type="ECO:0000256" key="5">
    <source>
        <dbReference type="ARBA" id="ARBA00023285"/>
    </source>
</evidence>
<protein>
    <submittedName>
        <fullName evidence="7">Putative methylmalonyl-CoA mutase large subunit</fullName>
        <ecNumber evidence="7">5.4.99.2</ecNumber>
    </submittedName>
</protein>
<feature type="domain" description="B12-binding" evidence="6">
    <location>
        <begin position="25"/>
        <end position="155"/>
    </location>
</feature>
<name>A0A644TJL9_9ZZZZ</name>
<dbReference type="InterPro" id="IPR006159">
    <property type="entry name" value="Acid_CoA_mut_C"/>
</dbReference>
<gene>
    <name evidence="7" type="primary">mutB_3</name>
    <name evidence="7" type="ORF">SDC9_12790</name>
</gene>
<keyword evidence="5" id="KW-0170">Cobalt</keyword>
<dbReference type="GO" id="GO:0031419">
    <property type="term" value="F:cobalamin binding"/>
    <property type="evidence" value="ECO:0007669"/>
    <property type="project" value="UniProtKB-KW"/>
</dbReference>
<evidence type="ECO:0000256" key="4">
    <source>
        <dbReference type="ARBA" id="ARBA00023235"/>
    </source>
</evidence>
<comment type="cofactor">
    <cofactor evidence="1">
        <name>adenosylcob(III)alamin</name>
        <dbReference type="ChEBI" id="CHEBI:18408"/>
    </cofactor>
</comment>